<proteinExistence type="predicted"/>
<reference evidence="2 3" key="1">
    <citation type="submission" date="2020-08" db="EMBL/GenBank/DDBJ databases">
        <title>Functional genomics of gut bacteria from endangered species of beetles.</title>
        <authorList>
            <person name="Carlos-Shanley C."/>
        </authorList>
    </citation>
    <scope>NUCLEOTIDE SEQUENCE [LARGE SCALE GENOMIC DNA]</scope>
    <source>
        <strain evidence="2 3">S00239</strain>
    </source>
</reference>
<keyword evidence="1" id="KW-0812">Transmembrane</keyword>
<keyword evidence="3" id="KW-1185">Reference proteome</keyword>
<comment type="caution">
    <text evidence="2">The sequence shown here is derived from an EMBL/GenBank/DDBJ whole genome shotgun (WGS) entry which is preliminary data.</text>
</comment>
<keyword evidence="1" id="KW-0472">Membrane</keyword>
<evidence type="ECO:0000313" key="3">
    <source>
        <dbReference type="Proteomes" id="UP000562027"/>
    </source>
</evidence>
<dbReference type="RefSeq" id="WP_184301665.1">
    <property type="nucleotide sequence ID" value="NZ_JACHLP010000006.1"/>
</dbReference>
<protein>
    <submittedName>
        <fullName evidence="2">Type IV pilus assembly protein PilV</fullName>
    </submittedName>
</protein>
<dbReference type="InterPro" id="IPR008385">
    <property type="entry name" value="ASFV_p54"/>
</dbReference>
<name>A0A840L9K5_9BURK</name>
<sequence>MNKSHGRREAGFSLINIMVAILIFSFGLLGLAGLYSRFTTASTTNQNIALLAPWSNAFWGVVQANPGSTLGTMAGTYQLASIPSAPAALRPWLTQILDPNTSRNAIADATVVIATGPDAVKGTACAVATGCTVTLTIQWTQNGSVNADSSSVTRSQTFTYQFGLD</sequence>
<feature type="transmembrane region" description="Helical" evidence="1">
    <location>
        <begin position="12"/>
        <end position="35"/>
    </location>
</feature>
<organism evidence="2 3">
    <name type="scientific">Roseateles oligotrophus</name>
    <dbReference type="NCBI Taxonomy" id="1769250"/>
    <lineage>
        <taxon>Bacteria</taxon>
        <taxon>Pseudomonadati</taxon>
        <taxon>Pseudomonadota</taxon>
        <taxon>Betaproteobacteria</taxon>
        <taxon>Burkholderiales</taxon>
        <taxon>Sphaerotilaceae</taxon>
        <taxon>Roseateles</taxon>
    </lineage>
</organism>
<gene>
    <name evidence="2" type="ORF">HNP55_003320</name>
</gene>
<evidence type="ECO:0000256" key="1">
    <source>
        <dbReference type="SAM" id="Phobius"/>
    </source>
</evidence>
<keyword evidence="1" id="KW-1133">Transmembrane helix</keyword>
<dbReference type="Pfam" id="PF05568">
    <property type="entry name" value="ASFV_J13L"/>
    <property type="match status" value="1"/>
</dbReference>
<accession>A0A840L9K5</accession>
<dbReference type="Proteomes" id="UP000562027">
    <property type="component" value="Unassembled WGS sequence"/>
</dbReference>
<evidence type="ECO:0000313" key="2">
    <source>
        <dbReference type="EMBL" id="MBB4844776.1"/>
    </source>
</evidence>
<dbReference type="AlphaFoldDB" id="A0A840L9K5"/>
<dbReference type="EMBL" id="JACHLP010000006">
    <property type="protein sequence ID" value="MBB4844776.1"/>
    <property type="molecule type" value="Genomic_DNA"/>
</dbReference>